<evidence type="ECO:0000313" key="2">
    <source>
        <dbReference type="EMBL" id="CZR56828.1"/>
    </source>
</evidence>
<dbReference type="EMBL" id="FJOG01000008">
    <property type="protein sequence ID" value="CZR56828.1"/>
    <property type="molecule type" value="Genomic_DNA"/>
</dbReference>
<keyword evidence="3" id="KW-1185">Reference proteome</keyword>
<keyword evidence="1" id="KW-0472">Membrane</keyword>
<feature type="transmembrane region" description="Helical" evidence="1">
    <location>
        <begin position="349"/>
        <end position="375"/>
    </location>
</feature>
<sequence length="398" mass="45034">MSVYTNGTLENWQNGGDSRSSWNILWSSLSTIFACTWTVLHMNVPPPGASKLQNLCRKLRWLLITAIAPELITSYAFGEFLQARRLLADLKTSEAGQSSWGLAHAFYLEMGSIQLQTKDGSKIPLCSSDSSDDGWQQPSLNSDIVALHKKELLQYPEITKLEIQDRSKADTFAKAFALLQSSWFVLNVVGRRIQCLPISPLELSCIAYVFCTLITYMFWWHKPKDIYTTRMIPCAFSLSEMPPQIQASIINFNKSPAGKCHYRWRKLHLPETESQVLSVVRGRIPALMGLLVGLVFCCIHIFAWNYTFPSNAERILWRICNVGAAGVPIVCLAIVYIRSIAPARFDALWAFVLALYILIISFYSFARLAVVVMLFTTLRALPARSYLTLDWEKAISHF</sequence>
<keyword evidence="1" id="KW-0812">Transmembrane</keyword>
<dbReference type="OrthoDB" id="9451547at2759"/>
<dbReference type="AlphaFoldDB" id="A0A1L7WVN9"/>
<dbReference type="PANTHER" id="PTHR35043">
    <property type="entry name" value="TRANSCRIPTION FACTOR DOMAIN-CONTAINING PROTEIN"/>
    <property type="match status" value="1"/>
</dbReference>
<dbReference type="STRING" id="576137.A0A1L7WVN9"/>
<evidence type="ECO:0000313" key="3">
    <source>
        <dbReference type="Proteomes" id="UP000184330"/>
    </source>
</evidence>
<name>A0A1L7WVN9_9HELO</name>
<organism evidence="2 3">
    <name type="scientific">Phialocephala subalpina</name>
    <dbReference type="NCBI Taxonomy" id="576137"/>
    <lineage>
        <taxon>Eukaryota</taxon>
        <taxon>Fungi</taxon>
        <taxon>Dikarya</taxon>
        <taxon>Ascomycota</taxon>
        <taxon>Pezizomycotina</taxon>
        <taxon>Leotiomycetes</taxon>
        <taxon>Helotiales</taxon>
        <taxon>Mollisiaceae</taxon>
        <taxon>Phialocephala</taxon>
        <taxon>Phialocephala fortinii species complex</taxon>
    </lineage>
</organism>
<feature type="transmembrane region" description="Helical" evidence="1">
    <location>
        <begin position="284"/>
        <end position="303"/>
    </location>
</feature>
<feature type="transmembrane region" description="Helical" evidence="1">
    <location>
        <begin position="61"/>
        <end position="78"/>
    </location>
</feature>
<feature type="transmembrane region" description="Helical" evidence="1">
    <location>
        <begin position="20"/>
        <end position="40"/>
    </location>
</feature>
<gene>
    <name evidence="2" type="ORF">PAC_06717</name>
</gene>
<protein>
    <submittedName>
        <fullName evidence="2">Uncharacterized protein</fullName>
    </submittedName>
</protein>
<reference evidence="2 3" key="1">
    <citation type="submission" date="2016-03" db="EMBL/GenBank/DDBJ databases">
        <authorList>
            <person name="Ploux O."/>
        </authorList>
    </citation>
    <scope>NUCLEOTIDE SEQUENCE [LARGE SCALE GENOMIC DNA]</scope>
    <source>
        <strain evidence="2 3">UAMH 11012</strain>
    </source>
</reference>
<keyword evidence="1" id="KW-1133">Transmembrane helix</keyword>
<feature type="transmembrane region" description="Helical" evidence="1">
    <location>
        <begin position="315"/>
        <end position="337"/>
    </location>
</feature>
<dbReference type="Proteomes" id="UP000184330">
    <property type="component" value="Unassembled WGS sequence"/>
</dbReference>
<evidence type="ECO:0000256" key="1">
    <source>
        <dbReference type="SAM" id="Phobius"/>
    </source>
</evidence>
<accession>A0A1L7WVN9</accession>
<feature type="transmembrane region" description="Helical" evidence="1">
    <location>
        <begin position="201"/>
        <end position="221"/>
    </location>
</feature>
<dbReference type="PANTHER" id="PTHR35043:SF7">
    <property type="entry name" value="TRANSCRIPTION FACTOR DOMAIN-CONTAINING PROTEIN"/>
    <property type="match status" value="1"/>
</dbReference>
<proteinExistence type="predicted"/>